<accession>A0A383EBV3</accession>
<proteinExistence type="predicted"/>
<gene>
    <name evidence="1" type="ORF">METZ01_LOCUS507170</name>
</gene>
<protein>
    <submittedName>
        <fullName evidence="1">Uncharacterized protein</fullName>
    </submittedName>
</protein>
<name>A0A383EBV3_9ZZZZ</name>
<feature type="non-terminal residue" evidence="1">
    <location>
        <position position="28"/>
    </location>
</feature>
<evidence type="ECO:0000313" key="1">
    <source>
        <dbReference type="EMBL" id="SVE54316.1"/>
    </source>
</evidence>
<dbReference type="AlphaFoldDB" id="A0A383EBV3"/>
<reference evidence="1" key="1">
    <citation type="submission" date="2018-05" db="EMBL/GenBank/DDBJ databases">
        <authorList>
            <person name="Lanie J.A."/>
            <person name="Ng W.-L."/>
            <person name="Kazmierczak K.M."/>
            <person name="Andrzejewski T.M."/>
            <person name="Davidsen T.M."/>
            <person name="Wayne K.J."/>
            <person name="Tettelin H."/>
            <person name="Glass J.I."/>
            <person name="Rusch D."/>
            <person name="Podicherti R."/>
            <person name="Tsui H.-C.T."/>
            <person name="Winkler M.E."/>
        </authorList>
    </citation>
    <scope>NUCLEOTIDE SEQUENCE</scope>
</reference>
<organism evidence="1">
    <name type="scientific">marine metagenome</name>
    <dbReference type="NCBI Taxonomy" id="408172"/>
    <lineage>
        <taxon>unclassified sequences</taxon>
        <taxon>metagenomes</taxon>
        <taxon>ecological metagenomes</taxon>
    </lineage>
</organism>
<sequence>MYMKKTNLNARLEKLLQIAETKEINISR</sequence>
<dbReference type="EMBL" id="UINC01224616">
    <property type="protein sequence ID" value="SVE54316.1"/>
    <property type="molecule type" value="Genomic_DNA"/>
</dbReference>